<gene>
    <name evidence="15" type="primary">hisH1</name>
    <name evidence="12" type="synonym">hisH</name>
    <name evidence="15" type="ORF">Pan181_17340</name>
</gene>
<dbReference type="EC" id="4.3.2.10" evidence="12"/>
<sequence>MGNLRSVEKALESLGYSSVITDDPQVIAEADKLILPGVGAYADAMAALRERQLVEPLRAAVAAGKPTLGICLGMQLLFDISYEDGEHQGLGILPGKVVRFSVPTEYKVPHMGWNQIAPAKESPLYAGIDAGSYFYFVHSYYVVPDDSAVVATTTDYPESFCSSIERENLFATQFHPEKSQKLGLKLLANFAAL</sequence>
<dbReference type="InterPro" id="IPR029062">
    <property type="entry name" value="Class_I_gatase-like"/>
</dbReference>
<dbReference type="GO" id="GO:0000105">
    <property type="term" value="P:L-histidine biosynthetic process"/>
    <property type="evidence" value="ECO:0007669"/>
    <property type="project" value="UniProtKB-UniRule"/>
</dbReference>
<feature type="active site" description="Nucleophile" evidence="12 13">
    <location>
        <position position="71"/>
    </location>
</feature>
<evidence type="ECO:0000256" key="3">
    <source>
        <dbReference type="ARBA" id="ARBA00011152"/>
    </source>
</evidence>
<keyword evidence="7 12" id="KW-0315">Glutamine amidotransferase</keyword>
<keyword evidence="6 12" id="KW-0378">Hydrolase</keyword>
<dbReference type="EMBL" id="CP036278">
    <property type="protein sequence ID" value="QDU55542.1"/>
    <property type="molecule type" value="Genomic_DNA"/>
</dbReference>
<dbReference type="CDD" id="cd01748">
    <property type="entry name" value="GATase1_IGP_Synthase"/>
    <property type="match status" value="1"/>
</dbReference>
<dbReference type="Pfam" id="PF00117">
    <property type="entry name" value="GATase"/>
    <property type="match status" value="1"/>
</dbReference>
<dbReference type="PROSITE" id="PS51273">
    <property type="entry name" value="GATASE_TYPE_1"/>
    <property type="match status" value="1"/>
</dbReference>
<dbReference type="SUPFAM" id="SSF52317">
    <property type="entry name" value="Class I glutamine amidotransferase-like"/>
    <property type="match status" value="1"/>
</dbReference>
<keyword evidence="5 12" id="KW-0028">Amino-acid biosynthesis</keyword>
<dbReference type="KEGG" id="amuc:Pan181_17340"/>
<dbReference type="PIRSF" id="PIRSF000495">
    <property type="entry name" value="Amidotransf_hisH"/>
    <property type="match status" value="1"/>
</dbReference>
<dbReference type="Proteomes" id="UP000315750">
    <property type="component" value="Chromosome"/>
</dbReference>
<dbReference type="InterPro" id="IPR017926">
    <property type="entry name" value="GATASE"/>
</dbReference>
<keyword evidence="16" id="KW-1185">Reference proteome</keyword>
<dbReference type="PANTHER" id="PTHR42701">
    <property type="entry name" value="IMIDAZOLE GLYCEROL PHOSPHATE SYNTHASE SUBUNIT HISH"/>
    <property type="match status" value="1"/>
</dbReference>
<dbReference type="PROSITE" id="PS51274">
    <property type="entry name" value="GATASE_COBBQ"/>
    <property type="match status" value="1"/>
</dbReference>
<evidence type="ECO:0000256" key="1">
    <source>
        <dbReference type="ARBA" id="ARBA00004496"/>
    </source>
</evidence>
<dbReference type="InterPro" id="IPR010139">
    <property type="entry name" value="Imidazole-glycPsynth_HisH"/>
</dbReference>
<evidence type="ECO:0000256" key="12">
    <source>
        <dbReference type="HAMAP-Rule" id="MF_00278"/>
    </source>
</evidence>
<comment type="pathway">
    <text evidence="2 12">Amino-acid biosynthesis; L-histidine biosynthesis; L-histidine from 5-phospho-alpha-D-ribose 1-diphosphate: step 5/9.</text>
</comment>
<dbReference type="HAMAP" id="MF_00278">
    <property type="entry name" value="HisH"/>
    <property type="match status" value="1"/>
</dbReference>
<name>A0A518ALC8_9BACT</name>
<evidence type="ECO:0000256" key="7">
    <source>
        <dbReference type="ARBA" id="ARBA00022962"/>
    </source>
</evidence>
<dbReference type="PANTHER" id="PTHR42701:SF1">
    <property type="entry name" value="IMIDAZOLE GLYCEROL PHOSPHATE SYNTHASE SUBUNIT HISH"/>
    <property type="match status" value="1"/>
</dbReference>
<dbReference type="GO" id="GO:0004359">
    <property type="term" value="F:glutaminase activity"/>
    <property type="evidence" value="ECO:0007669"/>
    <property type="project" value="UniProtKB-EC"/>
</dbReference>
<evidence type="ECO:0000256" key="2">
    <source>
        <dbReference type="ARBA" id="ARBA00005091"/>
    </source>
</evidence>
<keyword evidence="9 12" id="KW-0456">Lyase</keyword>
<evidence type="ECO:0000256" key="10">
    <source>
        <dbReference type="ARBA" id="ARBA00047838"/>
    </source>
</evidence>
<keyword evidence="15" id="KW-0328">Glycosyltransferase</keyword>
<dbReference type="Gene3D" id="3.40.50.880">
    <property type="match status" value="1"/>
</dbReference>
<dbReference type="FunFam" id="3.40.50.880:FF:000009">
    <property type="entry name" value="Imidazole glycerol phosphate synthase subunit HisH"/>
    <property type="match status" value="1"/>
</dbReference>
<feature type="active site" evidence="12 13">
    <location>
        <position position="175"/>
    </location>
</feature>
<dbReference type="GO" id="GO:0000107">
    <property type="term" value="F:imidazoleglycerol-phosphate synthase activity"/>
    <property type="evidence" value="ECO:0007669"/>
    <property type="project" value="UniProtKB-UniRule"/>
</dbReference>
<keyword evidence="4 12" id="KW-0963">Cytoplasm</keyword>
<evidence type="ECO:0000256" key="5">
    <source>
        <dbReference type="ARBA" id="ARBA00022605"/>
    </source>
</evidence>
<evidence type="ECO:0000313" key="15">
    <source>
        <dbReference type="EMBL" id="QDU55542.1"/>
    </source>
</evidence>
<accession>A0A518ALC8</accession>
<dbReference type="UniPathway" id="UPA00031">
    <property type="reaction ID" value="UER00010"/>
</dbReference>
<proteinExistence type="inferred from homology"/>
<organism evidence="15 16">
    <name type="scientific">Aeoliella mucimassa</name>
    <dbReference type="NCBI Taxonomy" id="2527972"/>
    <lineage>
        <taxon>Bacteria</taxon>
        <taxon>Pseudomonadati</taxon>
        <taxon>Planctomycetota</taxon>
        <taxon>Planctomycetia</taxon>
        <taxon>Pirellulales</taxon>
        <taxon>Lacipirellulaceae</taxon>
        <taxon>Aeoliella</taxon>
    </lineage>
</organism>
<evidence type="ECO:0000256" key="11">
    <source>
        <dbReference type="ARBA" id="ARBA00049534"/>
    </source>
</evidence>
<reference evidence="15 16" key="1">
    <citation type="submission" date="2019-02" db="EMBL/GenBank/DDBJ databases">
        <title>Deep-cultivation of Planctomycetes and their phenomic and genomic characterization uncovers novel biology.</title>
        <authorList>
            <person name="Wiegand S."/>
            <person name="Jogler M."/>
            <person name="Boedeker C."/>
            <person name="Pinto D."/>
            <person name="Vollmers J."/>
            <person name="Rivas-Marin E."/>
            <person name="Kohn T."/>
            <person name="Peeters S.H."/>
            <person name="Heuer A."/>
            <person name="Rast P."/>
            <person name="Oberbeckmann S."/>
            <person name="Bunk B."/>
            <person name="Jeske O."/>
            <person name="Meyerdierks A."/>
            <person name="Storesund J.E."/>
            <person name="Kallscheuer N."/>
            <person name="Luecker S."/>
            <person name="Lage O.M."/>
            <person name="Pohl T."/>
            <person name="Merkel B.J."/>
            <person name="Hornburger P."/>
            <person name="Mueller R.-W."/>
            <person name="Bruemmer F."/>
            <person name="Labrenz M."/>
            <person name="Spormann A.M."/>
            <person name="Op den Camp H."/>
            <person name="Overmann J."/>
            <person name="Amann R."/>
            <person name="Jetten M.S.M."/>
            <person name="Mascher T."/>
            <person name="Medema M.H."/>
            <person name="Devos D.P."/>
            <person name="Kaster A.-K."/>
            <person name="Ovreas L."/>
            <person name="Rohde M."/>
            <person name="Galperin M.Y."/>
            <person name="Jogler C."/>
        </authorList>
    </citation>
    <scope>NUCLEOTIDE SEQUENCE [LARGE SCALE GENOMIC DNA]</scope>
    <source>
        <strain evidence="15 16">Pan181</strain>
    </source>
</reference>
<evidence type="ECO:0000256" key="8">
    <source>
        <dbReference type="ARBA" id="ARBA00023102"/>
    </source>
</evidence>
<dbReference type="EC" id="3.5.1.2" evidence="12"/>
<evidence type="ECO:0000256" key="6">
    <source>
        <dbReference type="ARBA" id="ARBA00022801"/>
    </source>
</evidence>
<evidence type="ECO:0000256" key="13">
    <source>
        <dbReference type="PIRSR" id="PIRSR000495-1"/>
    </source>
</evidence>
<comment type="function">
    <text evidence="12">IGPS catalyzes the conversion of PRFAR and glutamine to IGP, AICAR and glutamate. The HisH subunit catalyzes the hydrolysis of glutamine to glutamate and ammonia as part of the synthesis of IGP and AICAR. The resulting ammonia molecule is channeled to the active site of HisF.</text>
</comment>
<keyword evidence="8 12" id="KW-0368">Histidine biosynthesis</keyword>
<evidence type="ECO:0000256" key="9">
    <source>
        <dbReference type="ARBA" id="ARBA00023239"/>
    </source>
</evidence>
<comment type="catalytic activity">
    <reaction evidence="10 12">
        <text>5-[(5-phospho-1-deoxy-D-ribulos-1-ylimino)methylamino]-1-(5-phospho-beta-D-ribosyl)imidazole-4-carboxamide + L-glutamine = D-erythro-1-(imidazol-4-yl)glycerol 3-phosphate + 5-amino-1-(5-phospho-beta-D-ribosyl)imidazole-4-carboxamide + L-glutamate + H(+)</text>
        <dbReference type="Rhea" id="RHEA:24793"/>
        <dbReference type="ChEBI" id="CHEBI:15378"/>
        <dbReference type="ChEBI" id="CHEBI:29985"/>
        <dbReference type="ChEBI" id="CHEBI:58278"/>
        <dbReference type="ChEBI" id="CHEBI:58359"/>
        <dbReference type="ChEBI" id="CHEBI:58475"/>
        <dbReference type="ChEBI" id="CHEBI:58525"/>
        <dbReference type="EC" id="4.3.2.10"/>
    </reaction>
</comment>
<evidence type="ECO:0000256" key="4">
    <source>
        <dbReference type="ARBA" id="ARBA00022490"/>
    </source>
</evidence>
<comment type="subunit">
    <text evidence="3 12">Heterodimer of HisH and HisF.</text>
</comment>
<dbReference type="AlphaFoldDB" id="A0A518ALC8"/>
<evidence type="ECO:0000313" key="16">
    <source>
        <dbReference type="Proteomes" id="UP000315750"/>
    </source>
</evidence>
<evidence type="ECO:0000259" key="14">
    <source>
        <dbReference type="Pfam" id="PF00117"/>
    </source>
</evidence>
<dbReference type="NCBIfam" id="TIGR01855">
    <property type="entry name" value="IMP_synth_hisH"/>
    <property type="match status" value="1"/>
</dbReference>
<keyword evidence="15" id="KW-0808">Transferase</keyword>
<comment type="catalytic activity">
    <reaction evidence="11 12">
        <text>L-glutamine + H2O = L-glutamate + NH4(+)</text>
        <dbReference type="Rhea" id="RHEA:15889"/>
        <dbReference type="ChEBI" id="CHEBI:15377"/>
        <dbReference type="ChEBI" id="CHEBI:28938"/>
        <dbReference type="ChEBI" id="CHEBI:29985"/>
        <dbReference type="ChEBI" id="CHEBI:58359"/>
        <dbReference type="EC" id="3.5.1.2"/>
    </reaction>
</comment>
<dbReference type="GO" id="GO:0016829">
    <property type="term" value="F:lyase activity"/>
    <property type="evidence" value="ECO:0007669"/>
    <property type="project" value="UniProtKB-KW"/>
</dbReference>
<dbReference type="GO" id="GO:0005737">
    <property type="term" value="C:cytoplasm"/>
    <property type="evidence" value="ECO:0007669"/>
    <property type="project" value="UniProtKB-SubCell"/>
</dbReference>
<feature type="domain" description="Glutamine amidotransferase" evidence="14">
    <location>
        <begin position="6"/>
        <end position="190"/>
    </location>
</feature>
<comment type="subcellular location">
    <subcellularLocation>
        <location evidence="1 12">Cytoplasm</location>
    </subcellularLocation>
</comment>
<feature type="active site" evidence="12 13">
    <location>
        <position position="177"/>
    </location>
</feature>
<protein>
    <recommendedName>
        <fullName evidence="12">Imidazole glycerol phosphate synthase subunit HisH</fullName>
        <ecNumber evidence="12">4.3.2.10</ecNumber>
    </recommendedName>
    <alternativeName>
        <fullName evidence="12">IGP synthase glutaminase subunit</fullName>
        <ecNumber evidence="12">3.5.1.2</ecNumber>
    </alternativeName>
    <alternativeName>
        <fullName evidence="12">IGP synthase subunit HisH</fullName>
    </alternativeName>
    <alternativeName>
        <fullName evidence="12">ImGP synthase subunit HisH</fullName>
        <shortName evidence="12">IGPS subunit HisH</shortName>
    </alternativeName>
</protein>